<name>A0ABV0N134_9TELE</name>
<dbReference type="EMBL" id="JAHRIO010020055">
    <property type="protein sequence ID" value="MEQ2163992.1"/>
    <property type="molecule type" value="Genomic_DNA"/>
</dbReference>
<sequence length="197" mass="21423">MGQVAYCSDRNANASLLLAIPTTKRDSKEKLAHQDQEVLLGLRVILDHKAPLVKTVPQAFVGSLEREVYPGPSGLKGGEGPQGPPGPVPAVTVSRVQLVCLGLLDPKAHPERMGADGEPGPRGQQGMFGQKGDEGPRGFPGPPGPIGLQVCTIFSYNNTLYQYYWGFLDLQVKREKMAMLGPWVRKVLQVVWAPWDQ</sequence>
<dbReference type="Proteomes" id="UP001476798">
    <property type="component" value="Unassembled WGS sequence"/>
</dbReference>
<feature type="region of interest" description="Disordered" evidence="1">
    <location>
        <begin position="110"/>
        <end position="142"/>
    </location>
</feature>
<organism evidence="2 3">
    <name type="scientific">Goodea atripinnis</name>
    <dbReference type="NCBI Taxonomy" id="208336"/>
    <lineage>
        <taxon>Eukaryota</taxon>
        <taxon>Metazoa</taxon>
        <taxon>Chordata</taxon>
        <taxon>Craniata</taxon>
        <taxon>Vertebrata</taxon>
        <taxon>Euteleostomi</taxon>
        <taxon>Actinopterygii</taxon>
        <taxon>Neopterygii</taxon>
        <taxon>Teleostei</taxon>
        <taxon>Neoteleostei</taxon>
        <taxon>Acanthomorphata</taxon>
        <taxon>Ovalentaria</taxon>
        <taxon>Atherinomorphae</taxon>
        <taxon>Cyprinodontiformes</taxon>
        <taxon>Goodeidae</taxon>
        <taxon>Goodea</taxon>
    </lineage>
</organism>
<comment type="caution">
    <text evidence="2">The sequence shown here is derived from an EMBL/GenBank/DDBJ whole genome shotgun (WGS) entry which is preliminary data.</text>
</comment>
<gene>
    <name evidence="2" type="ORF">GOODEAATRI_001929</name>
</gene>
<keyword evidence="3" id="KW-1185">Reference proteome</keyword>
<evidence type="ECO:0000313" key="2">
    <source>
        <dbReference type="EMBL" id="MEQ2163992.1"/>
    </source>
</evidence>
<accession>A0ABV0N134</accession>
<proteinExistence type="predicted"/>
<reference evidence="2 3" key="1">
    <citation type="submission" date="2021-06" db="EMBL/GenBank/DDBJ databases">
        <authorList>
            <person name="Palmer J.M."/>
        </authorList>
    </citation>
    <scope>NUCLEOTIDE SEQUENCE [LARGE SCALE GENOMIC DNA]</scope>
    <source>
        <strain evidence="2 3">GA_2019</strain>
        <tissue evidence="2">Muscle</tissue>
    </source>
</reference>
<evidence type="ECO:0000313" key="3">
    <source>
        <dbReference type="Proteomes" id="UP001476798"/>
    </source>
</evidence>
<evidence type="ECO:0000256" key="1">
    <source>
        <dbReference type="SAM" id="MobiDB-lite"/>
    </source>
</evidence>
<protein>
    <submittedName>
        <fullName evidence="2">Uncharacterized protein</fullName>
    </submittedName>
</protein>